<name>A0AAV5A539_9AGAM</name>
<reference evidence="1" key="1">
    <citation type="submission" date="2021-10" db="EMBL/GenBank/DDBJ databases">
        <title>De novo Genome Assembly of Clathrus columnatus (Basidiomycota, Fungi) Using Illumina and Nanopore Sequence Data.</title>
        <authorList>
            <person name="Ogiso-Tanaka E."/>
            <person name="Itagaki H."/>
            <person name="Hosoya T."/>
            <person name="Hosaka K."/>
        </authorList>
    </citation>
    <scope>NUCLEOTIDE SEQUENCE</scope>
    <source>
        <strain evidence="1">MO-923</strain>
    </source>
</reference>
<evidence type="ECO:0000313" key="1">
    <source>
        <dbReference type="EMBL" id="GJJ09405.1"/>
    </source>
</evidence>
<dbReference type="Proteomes" id="UP001050691">
    <property type="component" value="Unassembled WGS sequence"/>
</dbReference>
<protein>
    <submittedName>
        <fullName evidence="1">Uncharacterized protein</fullName>
    </submittedName>
</protein>
<organism evidence="1 2">
    <name type="scientific">Clathrus columnatus</name>
    <dbReference type="NCBI Taxonomy" id="1419009"/>
    <lineage>
        <taxon>Eukaryota</taxon>
        <taxon>Fungi</taxon>
        <taxon>Dikarya</taxon>
        <taxon>Basidiomycota</taxon>
        <taxon>Agaricomycotina</taxon>
        <taxon>Agaricomycetes</taxon>
        <taxon>Phallomycetidae</taxon>
        <taxon>Phallales</taxon>
        <taxon>Clathraceae</taxon>
        <taxon>Clathrus</taxon>
    </lineage>
</organism>
<proteinExistence type="predicted"/>
<keyword evidence="2" id="KW-1185">Reference proteome</keyword>
<dbReference type="AlphaFoldDB" id="A0AAV5A539"/>
<accession>A0AAV5A539</accession>
<sequence length="85" mass="9715">MPPPLATSSQVSDEGINANDALFNMFQNPKSIESYVHKMGSLQTRSVFLEKQTNVLDGRKQLIDEEILKQTQEFRNEAESLMYVH</sequence>
<evidence type="ECO:0000313" key="2">
    <source>
        <dbReference type="Proteomes" id="UP001050691"/>
    </source>
</evidence>
<dbReference type="EMBL" id="BPWL01000004">
    <property type="protein sequence ID" value="GJJ09405.1"/>
    <property type="molecule type" value="Genomic_DNA"/>
</dbReference>
<gene>
    <name evidence="1" type="ORF">Clacol_003627</name>
</gene>
<comment type="caution">
    <text evidence="1">The sequence shown here is derived from an EMBL/GenBank/DDBJ whole genome shotgun (WGS) entry which is preliminary data.</text>
</comment>